<feature type="region of interest" description="Disordered" evidence="1">
    <location>
        <begin position="49"/>
        <end position="78"/>
    </location>
</feature>
<name>A0AAV3XRV3_9GAST</name>
<evidence type="ECO:0000313" key="2">
    <source>
        <dbReference type="EMBL" id="GFN73561.1"/>
    </source>
</evidence>
<dbReference type="AlphaFoldDB" id="A0AAV3XRV3"/>
<dbReference type="EMBL" id="BLXT01000008">
    <property type="protein sequence ID" value="GFN73561.1"/>
    <property type="molecule type" value="Genomic_DNA"/>
</dbReference>
<evidence type="ECO:0000256" key="1">
    <source>
        <dbReference type="SAM" id="MobiDB-lite"/>
    </source>
</evidence>
<proteinExistence type="predicted"/>
<organism evidence="2 3">
    <name type="scientific">Plakobranchus ocellatus</name>
    <dbReference type="NCBI Taxonomy" id="259542"/>
    <lineage>
        <taxon>Eukaryota</taxon>
        <taxon>Metazoa</taxon>
        <taxon>Spiralia</taxon>
        <taxon>Lophotrochozoa</taxon>
        <taxon>Mollusca</taxon>
        <taxon>Gastropoda</taxon>
        <taxon>Heterobranchia</taxon>
        <taxon>Euthyneura</taxon>
        <taxon>Panpulmonata</taxon>
        <taxon>Sacoglossa</taxon>
        <taxon>Placobranchoidea</taxon>
        <taxon>Plakobranchidae</taxon>
        <taxon>Plakobranchus</taxon>
    </lineage>
</organism>
<reference evidence="2 3" key="1">
    <citation type="journal article" date="2021" name="Elife">
        <title>Chloroplast acquisition without the gene transfer in kleptoplastic sea slugs, Plakobranchus ocellatus.</title>
        <authorList>
            <person name="Maeda T."/>
            <person name="Takahashi S."/>
            <person name="Yoshida T."/>
            <person name="Shimamura S."/>
            <person name="Takaki Y."/>
            <person name="Nagai Y."/>
            <person name="Toyoda A."/>
            <person name="Suzuki Y."/>
            <person name="Arimoto A."/>
            <person name="Ishii H."/>
            <person name="Satoh N."/>
            <person name="Nishiyama T."/>
            <person name="Hasebe M."/>
            <person name="Maruyama T."/>
            <person name="Minagawa J."/>
            <person name="Obokata J."/>
            <person name="Shigenobu S."/>
        </authorList>
    </citation>
    <scope>NUCLEOTIDE SEQUENCE [LARGE SCALE GENOMIC DNA]</scope>
</reference>
<protein>
    <submittedName>
        <fullName evidence="2">Uncharacterized protein</fullName>
    </submittedName>
</protein>
<evidence type="ECO:0000313" key="3">
    <source>
        <dbReference type="Proteomes" id="UP000735302"/>
    </source>
</evidence>
<keyword evidence="3" id="KW-1185">Reference proteome</keyword>
<feature type="region of interest" description="Disordered" evidence="1">
    <location>
        <begin position="173"/>
        <end position="195"/>
    </location>
</feature>
<sequence length="215" mass="24110">MKRSHWSFDHNIGKLYVSTCFVRSSSFCSKIRLSGVEHKLYRCQREDSDMLTPHSTQKSRKVGPTLSPSIEEPRWRAQTSKGTAVEVLRLPKGHRWRCSDFHRDSGGGAQTSTGTAVEVLRPPKGQRWRCSDFQRDSGGGAQTSTETAVEVLRLPQGQRWKCSDLHRDTFKPWTGHRNLGPDTGGGAQTSKPSITHQWGCSDFQALDWAPVGMLD</sequence>
<dbReference type="Proteomes" id="UP000735302">
    <property type="component" value="Unassembled WGS sequence"/>
</dbReference>
<accession>A0AAV3XRV3</accession>
<comment type="caution">
    <text evidence="2">The sequence shown here is derived from an EMBL/GenBank/DDBJ whole genome shotgun (WGS) entry which is preliminary data.</text>
</comment>
<gene>
    <name evidence="2" type="ORF">PoB_000006700</name>
</gene>